<evidence type="ECO:0000313" key="1">
    <source>
        <dbReference type="EMBL" id="KAF1016737.1"/>
    </source>
</evidence>
<evidence type="ECO:0000313" key="2">
    <source>
        <dbReference type="Proteomes" id="UP000490535"/>
    </source>
</evidence>
<dbReference type="Proteomes" id="UP000490535">
    <property type="component" value="Unassembled WGS sequence"/>
</dbReference>
<name>A0A833PBM3_ACIBZ</name>
<dbReference type="EMBL" id="WNDP01000201">
    <property type="protein sequence ID" value="KAF1016737.1"/>
    <property type="molecule type" value="Genomic_DNA"/>
</dbReference>
<accession>A0A833PBM3</accession>
<protein>
    <submittedName>
        <fullName evidence="1">Uncharacterized protein</fullName>
    </submittedName>
</protein>
<comment type="caution">
    <text evidence="1">The sequence shown here is derived from an EMBL/GenBank/DDBJ whole genome shotgun (WGS) entry which is preliminary data.</text>
</comment>
<organism evidence="1 2">
    <name type="scientific">Acinetobacter bereziniae</name>
    <name type="common">Acinetobacter genomosp. 10</name>
    <dbReference type="NCBI Taxonomy" id="106648"/>
    <lineage>
        <taxon>Bacteria</taxon>
        <taxon>Pseudomonadati</taxon>
        <taxon>Pseudomonadota</taxon>
        <taxon>Gammaproteobacteria</taxon>
        <taxon>Moraxellales</taxon>
        <taxon>Moraxellaceae</taxon>
        <taxon>Acinetobacter</taxon>
    </lineage>
</organism>
<reference evidence="2" key="1">
    <citation type="journal article" date="2020" name="MBio">
        <title>Horizontal gene transfer to a defensive symbiont with a reduced genome amongst a multipartite beetle microbiome.</title>
        <authorList>
            <person name="Waterworth S.C."/>
            <person name="Florez L.V."/>
            <person name="Rees E.R."/>
            <person name="Hertweck C."/>
            <person name="Kaltenpoth M."/>
            <person name="Kwan J.C."/>
        </authorList>
    </citation>
    <scope>NUCLEOTIDE SEQUENCE [LARGE SCALE GENOMIC DNA]</scope>
</reference>
<dbReference type="AlphaFoldDB" id="A0A833PBM3"/>
<gene>
    <name evidence="1" type="ORF">GAK29_04449</name>
</gene>
<proteinExistence type="predicted"/>
<sequence>MMTTLEKYQSLEDIIRFAELIPVDTLAQQTLYEIVVSNIKDIGQIK</sequence>